<comment type="caution">
    <text evidence="2">The sequence shown here is derived from an EMBL/GenBank/DDBJ whole genome shotgun (WGS) entry which is preliminary data.</text>
</comment>
<reference evidence="2 3" key="1">
    <citation type="journal article" date="2021" name="Elife">
        <title>Chloroplast acquisition without the gene transfer in kleptoplastic sea slugs, Plakobranchus ocellatus.</title>
        <authorList>
            <person name="Maeda T."/>
            <person name="Takahashi S."/>
            <person name="Yoshida T."/>
            <person name="Shimamura S."/>
            <person name="Takaki Y."/>
            <person name="Nagai Y."/>
            <person name="Toyoda A."/>
            <person name="Suzuki Y."/>
            <person name="Arimoto A."/>
            <person name="Ishii H."/>
            <person name="Satoh N."/>
            <person name="Nishiyama T."/>
            <person name="Hasebe M."/>
            <person name="Maruyama T."/>
            <person name="Minagawa J."/>
            <person name="Obokata J."/>
            <person name="Shigenobu S."/>
        </authorList>
    </citation>
    <scope>NUCLEOTIDE SEQUENCE [LARGE SCALE GENOMIC DNA]</scope>
</reference>
<sequence length="121" mass="13315">MKPINSCCSRIRRLSPDRGSTMGMAGSNGAIRNVMENASTNRIRIGTITEPISGMTMNRAPIRNSGQRNWPTQAVICAVVSSISENHLRDNVIKPTEEFHELPQQPVAGESDGNQCHQQTR</sequence>
<dbReference type="EMBL" id="BMAT01001269">
    <property type="protein sequence ID" value="GFR82448.1"/>
    <property type="molecule type" value="Genomic_DNA"/>
</dbReference>
<proteinExistence type="predicted"/>
<feature type="compositionally biased region" description="Polar residues" evidence="1">
    <location>
        <begin position="112"/>
        <end position="121"/>
    </location>
</feature>
<dbReference type="AlphaFoldDB" id="A0AAV4G9G6"/>
<protein>
    <submittedName>
        <fullName evidence="2">Uncharacterized protein</fullName>
    </submittedName>
</protein>
<evidence type="ECO:0000256" key="1">
    <source>
        <dbReference type="SAM" id="MobiDB-lite"/>
    </source>
</evidence>
<evidence type="ECO:0000313" key="3">
    <source>
        <dbReference type="Proteomes" id="UP000762676"/>
    </source>
</evidence>
<gene>
    <name evidence="2" type="ORF">ElyMa_000627500</name>
</gene>
<dbReference type="Proteomes" id="UP000762676">
    <property type="component" value="Unassembled WGS sequence"/>
</dbReference>
<evidence type="ECO:0000313" key="2">
    <source>
        <dbReference type="EMBL" id="GFR82448.1"/>
    </source>
</evidence>
<keyword evidence="3" id="KW-1185">Reference proteome</keyword>
<organism evidence="2 3">
    <name type="scientific">Elysia marginata</name>
    <dbReference type="NCBI Taxonomy" id="1093978"/>
    <lineage>
        <taxon>Eukaryota</taxon>
        <taxon>Metazoa</taxon>
        <taxon>Spiralia</taxon>
        <taxon>Lophotrochozoa</taxon>
        <taxon>Mollusca</taxon>
        <taxon>Gastropoda</taxon>
        <taxon>Heterobranchia</taxon>
        <taxon>Euthyneura</taxon>
        <taxon>Panpulmonata</taxon>
        <taxon>Sacoglossa</taxon>
        <taxon>Placobranchoidea</taxon>
        <taxon>Plakobranchidae</taxon>
        <taxon>Elysia</taxon>
    </lineage>
</organism>
<name>A0AAV4G9G6_9GAST</name>
<feature type="region of interest" description="Disordered" evidence="1">
    <location>
        <begin position="94"/>
        <end position="121"/>
    </location>
</feature>
<accession>A0AAV4G9G6</accession>